<dbReference type="EMBL" id="CP144914">
    <property type="protein sequence ID" value="WWD80865.1"/>
    <property type="molecule type" value="Genomic_DNA"/>
</dbReference>
<reference evidence="3 4" key="1">
    <citation type="submission" date="2024-01" db="EMBL/GenBank/DDBJ databases">
        <title>Complete Genome Sequence of Alkalicoccus halolimnae BZ-SZ-XJ29T, a Moderately Halophilic Bacterium Isolated from a Salt Lake.</title>
        <authorList>
            <person name="Zhao B."/>
        </authorList>
    </citation>
    <scope>NUCLEOTIDE SEQUENCE [LARGE SCALE GENOMIC DNA]</scope>
    <source>
        <strain evidence="3 4">BZ-SZ-XJ29</strain>
    </source>
</reference>
<dbReference type="InterPro" id="IPR007047">
    <property type="entry name" value="Flp_Fap"/>
</dbReference>
<keyword evidence="1" id="KW-1133">Transmembrane helix</keyword>
<evidence type="ECO:0000256" key="1">
    <source>
        <dbReference type="SAM" id="Phobius"/>
    </source>
</evidence>
<evidence type="ECO:0000313" key="2">
    <source>
        <dbReference type="EMBL" id="WWD80865.1"/>
    </source>
</evidence>
<evidence type="ECO:0000313" key="4">
    <source>
        <dbReference type="Proteomes" id="UP000321816"/>
    </source>
</evidence>
<proteinExistence type="predicted"/>
<dbReference type="AlphaFoldDB" id="A0AAJ8LV72"/>
<gene>
    <name evidence="2" type="ORF">FTX54_004710</name>
    <name evidence="3" type="ORF">FTX54_004715</name>
</gene>
<organism evidence="3 4">
    <name type="scientific">Alkalicoccus halolimnae</name>
    <dbReference type="NCBI Taxonomy" id="1667239"/>
    <lineage>
        <taxon>Bacteria</taxon>
        <taxon>Bacillati</taxon>
        <taxon>Bacillota</taxon>
        <taxon>Bacilli</taxon>
        <taxon>Bacillales</taxon>
        <taxon>Bacillaceae</taxon>
        <taxon>Alkalicoccus</taxon>
    </lineage>
</organism>
<dbReference type="KEGG" id="ahal:FTX54_004710"/>
<dbReference type="EMBL" id="CP144914">
    <property type="protein sequence ID" value="WWD80866.1"/>
    <property type="molecule type" value="Genomic_DNA"/>
</dbReference>
<keyword evidence="1" id="KW-0472">Membrane</keyword>
<dbReference type="RefSeq" id="WP_222706838.1">
    <property type="nucleotide sequence ID" value="NZ_CP144914.1"/>
</dbReference>
<keyword evidence="1" id="KW-0812">Transmembrane</keyword>
<sequence length="61" mass="6153">MMEQMKNLMVEEEGQGLVEYALIIALISVVLVGALQLVEGGISGVFTSISDALGGAGEGGG</sequence>
<evidence type="ECO:0000313" key="3">
    <source>
        <dbReference type="EMBL" id="WWD80866.1"/>
    </source>
</evidence>
<name>A0AAJ8LV72_9BACI</name>
<accession>A0AAJ8LV72</accession>
<keyword evidence="4" id="KW-1185">Reference proteome</keyword>
<feature type="transmembrane region" description="Helical" evidence="1">
    <location>
        <begin position="20"/>
        <end position="38"/>
    </location>
</feature>
<protein>
    <submittedName>
        <fullName evidence="3">Flp family type IVb pilin</fullName>
    </submittedName>
</protein>
<dbReference type="Pfam" id="PF04964">
    <property type="entry name" value="Flp_Fap"/>
    <property type="match status" value="1"/>
</dbReference>
<dbReference type="KEGG" id="ahal:FTX54_004715"/>
<dbReference type="Proteomes" id="UP000321816">
    <property type="component" value="Chromosome"/>
</dbReference>